<proteinExistence type="predicted"/>
<dbReference type="AlphaFoldDB" id="A0A820HLI3"/>
<comment type="caution">
    <text evidence="2">The sequence shown here is derived from an EMBL/GenBank/DDBJ whole genome shotgun (WGS) entry which is preliminary data.</text>
</comment>
<feature type="repeat" description="ANK" evidence="1">
    <location>
        <begin position="5"/>
        <end position="26"/>
    </location>
</feature>
<organism evidence="2 3">
    <name type="scientific">Rotaria sordida</name>
    <dbReference type="NCBI Taxonomy" id="392033"/>
    <lineage>
        <taxon>Eukaryota</taxon>
        <taxon>Metazoa</taxon>
        <taxon>Spiralia</taxon>
        <taxon>Gnathifera</taxon>
        <taxon>Rotifera</taxon>
        <taxon>Eurotatoria</taxon>
        <taxon>Bdelloidea</taxon>
        <taxon>Philodinida</taxon>
        <taxon>Philodinidae</taxon>
        <taxon>Rotaria</taxon>
    </lineage>
</organism>
<dbReference type="InterPro" id="IPR036770">
    <property type="entry name" value="Ankyrin_rpt-contain_sf"/>
</dbReference>
<accession>A0A820HLI3</accession>
<dbReference type="SUPFAM" id="SSF48403">
    <property type="entry name" value="Ankyrin repeat"/>
    <property type="match status" value="1"/>
</dbReference>
<dbReference type="Gene3D" id="1.25.40.20">
    <property type="entry name" value="Ankyrin repeat-containing domain"/>
    <property type="match status" value="1"/>
</dbReference>
<dbReference type="Proteomes" id="UP000663823">
    <property type="component" value="Unassembled WGS sequence"/>
</dbReference>
<dbReference type="InterPro" id="IPR002110">
    <property type="entry name" value="Ankyrin_rpt"/>
</dbReference>
<dbReference type="PROSITE" id="PS50088">
    <property type="entry name" value="ANK_REPEAT"/>
    <property type="match status" value="1"/>
</dbReference>
<evidence type="ECO:0000256" key="1">
    <source>
        <dbReference type="PROSITE-ProRule" id="PRU00023"/>
    </source>
</evidence>
<dbReference type="Pfam" id="PF13606">
    <property type="entry name" value="Ank_3"/>
    <property type="match status" value="1"/>
</dbReference>
<protein>
    <submittedName>
        <fullName evidence="2">Uncharacterized protein</fullName>
    </submittedName>
</protein>
<evidence type="ECO:0000313" key="2">
    <source>
        <dbReference type="EMBL" id="CAF4292990.1"/>
    </source>
</evidence>
<reference evidence="2" key="1">
    <citation type="submission" date="2021-02" db="EMBL/GenBank/DDBJ databases">
        <authorList>
            <person name="Nowell W R."/>
        </authorList>
    </citation>
    <scope>NUCLEOTIDE SEQUENCE</scope>
</reference>
<keyword evidence="1" id="KW-0040">ANK repeat</keyword>
<sequence>KKNHFGRTPIHTAALFGSAKVLHYLLAFNIIDIDQPDTTNTYSSIRQF</sequence>
<evidence type="ECO:0000313" key="3">
    <source>
        <dbReference type="Proteomes" id="UP000663823"/>
    </source>
</evidence>
<dbReference type="EMBL" id="CAJOAX010044642">
    <property type="protein sequence ID" value="CAF4292990.1"/>
    <property type="molecule type" value="Genomic_DNA"/>
</dbReference>
<dbReference type="PROSITE" id="PS50297">
    <property type="entry name" value="ANK_REP_REGION"/>
    <property type="match status" value="1"/>
</dbReference>
<name>A0A820HLI3_9BILA</name>
<gene>
    <name evidence="2" type="ORF">OTI717_LOCUS41792</name>
</gene>
<feature type="non-terminal residue" evidence="2">
    <location>
        <position position="1"/>
    </location>
</feature>